<comment type="subcellular location">
    <subcellularLocation>
        <location evidence="1 7">Periplasm</location>
    </subcellularLocation>
</comment>
<dbReference type="Pfam" id="PF13098">
    <property type="entry name" value="Thioredoxin_2"/>
    <property type="match status" value="1"/>
</dbReference>
<keyword evidence="3 7" id="KW-0732">Signal</keyword>
<dbReference type="SUPFAM" id="SSF54423">
    <property type="entry name" value="DsbC/DsbG N-terminal domain-like"/>
    <property type="match status" value="1"/>
</dbReference>
<organism evidence="10 11">
    <name type="scientific">Pseudomethylobacillus aquaticus</name>
    <dbReference type="NCBI Taxonomy" id="2676064"/>
    <lineage>
        <taxon>Bacteria</taxon>
        <taxon>Pseudomonadati</taxon>
        <taxon>Pseudomonadota</taxon>
        <taxon>Betaproteobacteria</taxon>
        <taxon>Nitrosomonadales</taxon>
        <taxon>Methylophilaceae</taxon>
        <taxon>Pseudomethylobacillus</taxon>
    </lineage>
</organism>
<comment type="similarity">
    <text evidence="2 7">Belongs to the thioredoxin family. DsbC subfamily.</text>
</comment>
<dbReference type="InterPro" id="IPR009094">
    <property type="entry name" value="DiS-bond_isomerase_DsbC/G_N_sf"/>
</dbReference>
<feature type="domain" description="Disulphide bond isomerase DsbC/G N-terminal" evidence="8">
    <location>
        <begin position="20"/>
        <end position="87"/>
    </location>
</feature>
<dbReference type="Gene3D" id="3.10.450.70">
    <property type="entry name" value="Disulphide bond isomerase, DsbC/G, N-terminal"/>
    <property type="match status" value="1"/>
</dbReference>
<evidence type="ECO:0000259" key="8">
    <source>
        <dbReference type="Pfam" id="PF10411"/>
    </source>
</evidence>
<keyword evidence="4 7" id="KW-0574">Periplasm</keyword>
<evidence type="ECO:0000256" key="7">
    <source>
        <dbReference type="RuleBase" id="RU364038"/>
    </source>
</evidence>
<reference evidence="10 11" key="1">
    <citation type="submission" date="2018-10" db="EMBL/GenBank/DDBJ databases">
        <authorList>
            <person name="Chen W.-M."/>
        </authorList>
    </citation>
    <scope>NUCLEOTIDE SEQUENCE [LARGE SCALE GENOMIC DNA]</scope>
    <source>
        <strain evidence="10 11">H-5</strain>
    </source>
</reference>
<evidence type="ECO:0000259" key="9">
    <source>
        <dbReference type="Pfam" id="PF13098"/>
    </source>
</evidence>
<dbReference type="GO" id="GO:0042597">
    <property type="term" value="C:periplasmic space"/>
    <property type="evidence" value="ECO:0007669"/>
    <property type="project" value="UniProtKB-SubCell"/>
</dbReference>
<evidence type="ECO:0000256" key="5">
    <source>
        <dbReference type="ARBA" id="ARBA00023157"/>
    </source>
</evidence>
<dbReference type="Proteomes" id="UP000275137">
    <property type="component" value="Unassembled WGS sequence"/>
</dbReference>
<dbReference type="Pfam" id="PF10411">
    <property type="entry name" value="DsbC_N"/>
    <property type="match status" value="1"/>
</dbReference>
<evidence type="ECO:0000313" key="11">
    <source>
        <dbReference type="Proteomes" id="UP000275137"/>
    </source>
</evidence>
<proteinExistence type="inferred from homology"/>
<dbReference type="InterPro" id="IPR018950">
    <property type="entry name" value="DiS-bond_isomerase_DsbC/G_N"/>
</dbReference>
<name>A0A3N0V381_9PROT</name>
<dbReference type="InterPro" id="IPR036249">
    <property type="entry name" value="Thioredoxin-like_sf"/>
</dbReference>
<comment type="caution">
    <text evidence="10">The sequence shown here is derived from an EMBL/GenBank/DDBJ whole genome shotgun (WGS) entry which is preliminary data.</text>
</comment>
<comment type="function">
    <text evidence="7">Required for disulfide bond formation in some periplasmic proteins. Acts by transferring its disulfide bond to other proteins and is reduced in the process.</text>
</comment>
<dbReference type="InterPro" id="IPR012336">
    <property type="entry name" value="Thioredoxin-like_fold"/>
</dbReference>
<evidence type="ECO:0000313" key="10">
    <source>
        <dbReference type="EMBL" id="ROH87240.1"/>
    </source>
</evidence>
<protein>
    <recommendedName>
        <fullName evidence="7">Thiol:disulfide interchange protein</fullName>
    </recommendedName>
</protein>
<dbReference type="CDD" id="cd03020">
    <property type="entry name" value="DsbA_DsbC_DsbG"/>
    <property type="match status" value="1"/>
</dbReference>
<dbReference type="InterPro" id="IPR051470">
    <property type="entry name" value="Thiol:disulfide_interchange"/>
</dbReference>
<sequence>MLLLAKLTALLFTASLFLGAAHADEASLRKTIETTYPKVSIDSIKKTTYGGLYEVFLNGQIVYTDEKFSFMIAEGRLIDPKSKRDVTSERMEELTRVDFSSLPLEQAIKVVKGNGSRKVVVFSDPDCPFCKRLEQNELSAINDVTIYTFLYPLEQLHPDASNKSKAIWCAPDRARAWNDWIFNNQLPKTSASCDTPIAKVADLARKLNVSSTPTLVFANGKRMLGAYPAKDIEQAMNEAQNSKK</sequence>
<dbReference type="PANTHER" id="PTHR35272:SF3">
    <property type="entry name" value="THIOL:DISULFIDE INTERCHANGE PROTEIN DSBC"/>
    <property type="match status" value="1"/>
</dbReference>
<accession>A0A3N0V381</accession>
<dbReference type="Gene3D" id="3.40.30.10">
    <property type="entry name" value="Glutaredoxin"/>
    <property type="match status" value="1"/>
</dbReference>
<evidence type="ECO:0000256" key="2">
    <source>
        <dbReference type="ARBA" id="ARBA00009813"/>
    </source>
</evidence>
<evidence type="ECO:0000256" key="3">
    <source>
        <dbReference type="ARBA" id="ARBA00022729"/>
    </source>
</evidence>
<dbReference type="PANTHER" id="PTHR35272">
    <property type="entry name" value="THIOL:DISULFIDE INTERCHANGE PROTEIN DSBC-RELATED"/>
    <property type="match status" value="1"/>
</dbReference>
<keyword evidence="6 7" id="KW-0676">Redox-active center</keyword>
<keyword evidence="5" id="KW-1015">Disulfide bond</keyword>
<gene>
    <name evidence="10" type="ORF">ED236_06115</name>
</gene>
<evidence type="ECO:0000256" key="1">
    <source>
        <dbReference type="ARBA" id="ARBA00004418"/>
    </source>
</evidence>
<dbReference type="RefSeq" id="WP_123237041.1">
    <property type="nucleotide sequence ID" value="NZ_RJVP01000002.1"/>
</dbReference>
<dbReference type="EMBL" id="RJVP01000002">
    <property type="protein sequence ID" value="ROH87240.1"/>
    <property type="molecule type" value="Genomic_DNA"/>
</dbReference>
<keyword evidence="11" id="KW-1185">Reference proteome</keyword>
<dbReference type="InterPro" id="IPR033954">
    <property type="entry name" value="DiS-bond_Isoase_DsbC/G"/>
</dbReference>
<feature type="signal peptide" evidence="7">
    <location>
        <begin position="1"/>
        <end position="23"/>
    </location>
</feature>
<feature type="domain" description="Thioredoxin-like fold" evidence="9">
    <location>
        <begin position="111"/>
        <end position="235"/>
    </location>
</feature>
<feature type="chain" id="PRO_5017844396" description="Thiol:disulfide interchange protein" evidence="7">
    <location>
        <begin position="24"/>
        <end position="244"/>
    </location>
</feature>
<dbReference type="AlphaFoldDB" id="A0A3N0V381"/>
<evidence type="ECO:0000256" key="6">
    <source>
        <dbReference type="ARBA" id="ARBA00023284"/>
    </source>
</evidence>
<evidence type="ECO:0000256" key="4">
    <source>
        <dbReference type="ARBA" id="ARBA00022764"/>
    </source>
</evidence>
<dbReference type="SUPFAM" id="SSF52833">
    <property type="entry name" value="Thioredoxin-like"/>
    <property type="match status" value="1"/>
</dbReference>